<dbReference type="Proteomes" id="UP000692954">
    <property type="component" value="Unassembled WGS sequence"/>
</dbReference>
<evidence type="ECO:0000313" key="3">
    <source>
        <dbReference type="Proteomes" id="UP000692954"/>
    </source>
</evidence>
<reference evidence="2" key="1">
    <citation type="submission" date="2021-01" db="EMBL/GenBank/DDBJ databases">
        <authorList>
            <consortium name="Genoscope - CEA"/>
            <person name="William W."/>
        </authorList>
    </citation>
    <scope>NUCLEOTIDE SEQUENCE</scope>
</reference>
<dbReference type="PANTHER" id="PTHR11802">
    <property type="entry name" value="SERINE PROTEASE FAMILY S10 SERINE CARBOXYPEPTIDASE"/>
    <property type="match status" value="1"/>
</dbReference>
<dbReference type="EMBL" id="CAJJDN010000108">
    <property type="protein sequence ID" value="CAD8115565.1"/>
    <property type="molecule type" value="Genomic_DNA"/>
</dbReference>
<dbReference type="FunFam" id="3.40.50.1820:FF:000253">
    <property type="entry name" value="Carboxypeptidase"/>
    <property type="match status" value="1"/>
</dbReference>
<dbReference type="InterPro" id="IPR001563">
    <property type="entry name" value="Peptidase_S10"/>
</dbReference>
<dbReference type="GO" id="GO:0004185">
    <property type="term" value="F:serine-type carboxypeptidase activity"/>
    <property type="evidence" value="ECO:0007669"/>
    <property type="project" value="InterPro"/>
</dbReference>
<name>A0A8S1QM12_9CILI</name>
<evidence type="ECO:0000256" key="1">
    <source>
        <dbReference type="SAM" id="SignalP"/>
    </source>
</evidence>
<keyword evidence="1" id="KW-0732">Signal</keyword>
<dbReference type="PANTHER" id="PTHR11802:SF201">
    <property type="entry name" value="CARBOXYPEPTIDASE"/>
    <property type="match status" value="1"/>
</dbReference>
<comment type="caution">
    <text evidence="2">The sequence shown here is derived from an EMBL/GenBank/DDBJ whole genome shotgun (WGS) entry which is preliminary data.</text>
</comment>
<keyword evidence="3" id="KW-1185">Reference proteome</keyword>
<gene>
    <name evidence="2" type="ORF">PSON_ATCC_30995.1.T1080183</name>
</gene>
<dbReference type="GO" id="GO:0006508">
    <property type="term" value="P:proteolysis"/>
    <property type="evidence" value="ECO:0007669"/>
    <property type="project" value="InterPro"/>
</dbReference>
<evidence type="ECO:0000313" key="2">
    <source>
        <dbReference type="EMBL" id="CAD8115565.1"/>
    </source>
</evidence>
<dbReference type="OrthoDB" id="443318at2759"/>
<proteinExistence type="predicted"/>
<dbReference type="Pfam" id="PF00450">
    <property type="entry name" value="Peptidase_S10"/>
    <property type="match status" value="1"/>
</dbReference>
<protein>
    <recommendedName>
        <fullName evidence="4">Carboxypeptidase</fullName>
    </recommendedName>
</protein>
<feature type="chain" id="PRO_5035936764" description="Carboxypeptidase" evidence="1">
    <location>
        <begin position="17"/>
        <end position="434"/>
    </location>
</feature>
<organism evidence="2 3">
    <name type="scientific">Paramecium sonneborni</name>
    <dbReference type="NCBI Taxonomy" id="65129"/>
    <lineage>
        <taxon>Eukaryota</taxon>
        <taxon>Sar</taxon>
        <taxon>Alveolata</taxon>
        <taxon>Ciliophora</taxon>
        <taxon>Intramacronucleata</taxon>
        <taxon>Oligohymenophorea</taxon>
        <taxon>Peniculida</taxon>
        <taxon>Parameciidae</taxon>
        <taxon>Paramecium</taxon>
    </lineage>
</organism>
<sequence length="434" mass="50208">MRNVIIIGLILNSVLCVSPIEDEVEDWPFYEEHNFKTYSGFVDLYEGKQKIHYIFMESIESPEEKPLIVWFGGGPGCSCMLGLISEIGPFVREKFSDEFKFTKNQYSLHKLGNILYLDIPAGVGYSEIHDEGYVWSDVQTGIDSYEAIKNWLDGFNEYKDREMWIGGESYSGMYVPCTAEVIVQRNMEGQQIINLKGILVGNGVLVNDDDFFDLWNREYMIKRNFYDLVTQNIMLISCKKWPQSASCQRALEKQAIVMKDLNPYDVYGYCYGDSSIEQKGRYRFVGDSEEAPCLDVGPLNNFFNNPDVKKKLRIPEERVWEACSMDVFFGFDRNKDSHVLMKYLHENGIKILQYSGNSDDIVSIDYTLASLKLIEGIQLISRTPFSNKETNQLAGWIMEYNYLTLYIIRGAGHLVPYDQRANAFQMFQEFINRQ</sequence>
<accession>A0A8S1QM12</accession>
<evidence type="ECO:0008006" key="4">
    <source>
        <dbReference type="Google" id="ProtNLM"/>
    </source>
</evidence>
<feature type="signal peptide" evidence="1">
    <location>
        <begin position="1"/>
        <end position="16"/>
    </location>
</feature>
<dbReference type="AlphaFoldDB" id="A0A8S1QM12"/>